<accession>A0A2U3QAK5</accession>
<organism evidence="1 2">
    <name type="scientific">Bradyrhizobium vignae</name>
    <dbReference type="NCBI Taxonomy" id="1549949"/>
    <lineage>
        <taxon>Bacteria</taxon>
        <taxon>Pseudomonadati</taxon>
        <taxon>Pseudomonadota</taxon>
        <taxon>Alphaproteobacteria</taxon>
        <taxon>Hyphomicrobiales</taxon>
        <taxon>Nitrobacteraceae</taxon>
        <taxon>Bradyrhizobium</taxon>
    </lineage>
</organism>
<sequence>MGLSGGAWPDCGALGRIHFGAQGQRKRRGQEPFKGRKLFKKTLLNGHALRARQVRFKESPAAPDFVPKRSDLS</sequence>
<protein>
    <submittedName>
        <fullName evidence="1">Uncharacterized protein</fullName>
    </submittedName>
</protein>
<dbReference type="AlphaFoldDB" id="A0A2U3QAK5"/>
<evidence type="ECO:0000313" key="1">
    <source>
        <dbReference type="EMBL" id="SPP98416.1"/>
    </source>
</evidence>
<dbReference type="EMBL" id="LS398110">
    <property type="protein sequence ID" value="SPP98416.1"/>
    <property type="molecule type" value="Genomic_DNA"/>
</dbReference>
<gene>
    <name evidence="1" type="ORF">BRAD3257_7782</name>
</gene>
<evidence type="ECO:0000313" key="2">
    <source>
        <dbReference type="Proteomes" id="UP000246085"/>
    </source>
</evidence>
<dbReference type="KEGG" id="bvz:BRAD3257_7782"/>
<proteinExistence type="predicted"/>
<name>A0A2U3QAK5_9BRAD</name>
<reference evidence="1 2" key="1">
    <citation type="submission" date="2018-03" db="EMBL/GenBank/DDBJ databases">
        <authorList>
            <person name="Gully D."/>
        </authorList>
    </citation>
    <scope>NUCLEOTIDE SEQUENCE [LARGE SCALE GENOMIC DNA]</scope>
    <source>
        <strain evidence="1">ORS3257</strain>
    </source>
</reference>
<dbReference type="Proteomes" id="UP000246085">
    <property type="component" value="Chromosome BRAD3257"/>
</dbReference>